<dbReference type="AlphaFoldDB" id="A0AAD6CZ47"/>
<dbReference type="EMBL" id="JAQIZZ010000003">
    <property type="protein sequence ID" value="KAJ5545927.1"/>
    <property type="molecule type" value="Genomic_DNA"/>
</dbReference>
<feature type="transmembrane region" description="Helical" evidence="5">
    <location>
        <begin position="85"/>
        <end position="105"/>
    </location>
</feature>
<dbReference type="Pfam" id="PF04479">
    <property type="entry name" value="RTA1"/>
    <property type="match status" value="1"/>
</dbReference>
<keyword evidence="4 5" id="KW-0472">Membrane</keyword>
<feature type="transmembrane region" description="Helical" evidence="5">
    <location>
        <begin position="20"/>
        <end position="39"/>
    </location>
</feature>
<comment type="caution">
    <text evidence="6">The sequence shown here is derived from an EMBL/GenBank/DDBJ whole genome shotgun (WGS) entry which is preliminary data.</text>
</comment>
<keyword evidence="2 5" id="KW-0812">Transmembrane</keyword>
<reference evidence="6 7" key="1">
    <citation type="journal article" date="2023" name="IMA Fungus">
        <title>Comparative genomic study of the Penicillium genus elucidates a diverse pangenome and 15 lateral gene transfer events.</title>
        <authorList>
            <person name="Petersen C."/>
            <person name="Sorensen T."/>
            <person name="Nielsen M.R."/>
            <person name="Sondergaard T.E."/>
            <person name="Sorensen J.L."/>
            <person name="Fitzpatrick D.A."/>
            <person name="Frisvad J.C."/>
            <person name="Nielsen K.L."/>
        </authorList>
    </citation>
    <scope>NUCLEOTIDE SEQUENCE [LARGE SCALE GENOMIC DNA]</scope>
    <source>
        <strain evidence="6 7">IBT 35679</strain>
    </source>
</reference>
<evidence type="ECO:0000256" key="4">
    <source>
        <dbReference type="ARBA" id="ARBA00023136"/>
    </source>
</evidence>
<feature type="transmembrane region" description="Helical" evidence="5">
    <location>
        <begin position="236"/>
        <end position="255"/>
    </location>
</feature>
<evidence type="ECO:0000256" key="2">
    <source>
        <dbReference type="ARBA" id="ARBA00022692"/>
    </source>
</evidence>
<evidence type="ECO:0000313" key="7">
    <source>
        <dbReference type="Proteomes" id="UP001220324"/>
    </source>
</evidence>
<evidence type="ECO:0000256" key="3">
    <source>
        <dbReference type="ARBA" id="ARBA00022989"/>
    </source>
</evidence>
<dbReference type="InterPro" id="IPR007568">
    <property type="entry name" value="RTA1"/>
</dbReference>
<keyword evidence="3 5" id="KW-1133">Transmembrane helix</keyword>
<dbReference type="PANTHER" id="PTHR31465">
    <property type="entry name" value="PROTEIN RTA1-RELATED"/>
    <property type="match status" value="1"/>
</dbReference>
<feature type="transmembrane region" description="Helical" evidence="5">
    <location>
        <begin position="157"/>
        <end position="179"/>
    </location>
</feature>
<protein>
    <submittedName>
        <fullName evidence="6">RTA1-domain-containing protein</fullName>
    </submittedName>
</protein>
<feature type="transmembrane region" description="Helical" evidence="5">
    <location>
        <begin position="46"/>
        <end position="65"/>
    </location>
</feature>
<proteinExistence type="predicted"/>
<keyword evidence="7" id="KW-1185">Reference proteome</keyword>
<gene>
    <name evidence="6" type="ORF">N7494_003512</name>
</gene>
<comment type="subcellular location">
    <subcellularLocation>
        <location evidence="1">Membrane</location>
        <topology evidence="1">Multi-pass membrane protein</topology>
    </subcellularLocation>
</comment>
<evidence type="ECO:0000313" key="6">
    <source>
        <dbReference type="EMBL" id="KAJ5545927.1"/>
    </source>
</evidence>
<feature type="transmembrane region" description="Helical" evidence="5">
    <location>
        <begin position="200"/>
        <end position="216"/>
    </location>
</feature>
<feature type="transmembrane region" description="Helical" evidence="5">
    <location>
        <begin position="125"/>
        <end position="145"/>
    </location>
</feature>
<dbReference type="GO" id="GO:0016020">
    <property type="term" value="C:membrane"/>
    <property type="evidence" value="ECO:0007669"/>
    <property type="project" value="UniProtKB-SubCell"/>
</dbReference>
<sequence length="269" mass="30328">MAKLEPHKGGYYLWKYVPSLAAAIIFVVLFVCTTAFHFFKIWKNRARFCIPFAIGGIFEIIGYFARAFSHNNTASIMPFAIQNVFILLGPVLFAASVYMTLGRIISAIGAEKNSLIPIRWLTKTFVAGDILSFMVQGGAAGLMVTGSNARIGQDIEMVGLLIQVMIFALFVVTAIVFQIRTQRDSRFESGGGLIPWKRHLYLLYAVSLLIMIRSIFRVVEYGMGADGYPLTHEWTLYIFDSLLMWSVMVSWLIWYPGELSRPEPNVELN</sequence>
<accession>A0AAD6CZ47</accession>
<dbReference type="Proteomes" id="UP001220324">
    <property type="component" value="Unassembled WGS sequence"/>
</dbReference>
<name>A0AAD6CZ47_9EURO</name>
<organism evidence="6 7">
    <name type="scientific">Penicillium frequentans</name>
    <dbReference type="NCBI Taxonomy" id="3151616"/>
    <lineage>
        <taxon>Eukaryota</taxon>
        <taxon>Fungi</taxon>
        <taxon>Dikarya</taxon>
        <taxon>Ascomycota</taxon>
        <taxon>Pezizomycotina</taxon>
        <taxon>Eurotiomycetes</taxon>
        <taxon>Eurotiomycetidae</taxon>
        <taxon>Eurotiales</taxon>
        <taxon>Aspergillaceae</taxon>
        <taxon>Penicillium</taxon>
    </lineage>
</organism>
<evidence type="ECO:0000256" key="1">
    <source>
        <dbReference type="ARBA" id="ARBA00004141"/>
    </source>
</evidence>
<evidence type="ECO:0000256" key="5">
    <source>
        <dbReference type="SAM" id="Phobius"/>
    </source>
</evidence>
<dbReference type="PANTHER" id="PTHR31465:SF27">
    <property type="entry name" value="DOMAIN PROTEIN, PUTATIVE (AFU_ORTHOLOGUE AFUA_3G01030)-RELATED"/>
    <property type="match status" value="1"/>
</dbReference>